<dbReference type="EMBL" id="AUZJ01000013">
    <property type="protein sequence ID" value="ERF61419.1"/>
    <property type="molecule type" value="Genomic_DNA"/>
</dbReference>
<dbReference type="Gene3D" id="1.10.260.40">
    <property type="entry name" value="lambda repressor-like DNA-binding domains"/>
    <property type="match status" value="1"/>
</dbReference>
<evidence type="ECO:0000313" key="5">
    <source>
        <dbReference type="EMBL" id="ERF61419.1"/>
    </source>
</evidence>
<evidence type="ECO:0000313" key="6">
    <source>
        <dbReference type="EMBL" id="ERK04563.1"/>
    </source>
</evidence>
<dbReference type="AlphaFoldDB" id="U2LJG7"/>
<evidence type="ECO:0000313" key="7">
    <source>
        <dbReference type="Proteomes" id="UP000016412"/>
    </source>
</evidence>
<dbReference type="CDD" id="cd01392">
    <property type="entry name" value="HTH_LacI"/>
    <property type="match status" value="1"/>
</dbReference>
<dbReference type="SMART" id="SM00354">
    <property type="entry name" value="HTH_LACI"/>
    <property type="match status" value="1"/>
</dbReference>
<dbReference type="Gene3D" id="3.40.50.2300">
    <property type="match status" value="2"/>
</dbReference>
<evidence type="ECO:0000256" key="1">
    <source>
        <dbReference type="ARBA" id="ARBA00023015"/>
    </source>
</evidence>
<sequence length="355" mass="38939">MTVRLSIKNFKLYKKFKVAKGQNTVDNNPMITINDVAHIAGVSKSTVSRVMTNPSIVKAETREKVQRVIRKKNYVPSTIAQNLSGTPTKTVGIVINEMANFFFVEILEGVDRVLSANGYSLEIHSSQWIAEKESAQIRSLISKRANGVLLAPLSSSSKSINILLKAKIPLVVFNCIPDSRRCPYVASDNFAGGKLAGEYMNTLGAKQHIVVSGFEHQTITDRVNGCLAALKAKRVVRYEHVSTFEDGENLVPILIKNNRIDTVKTALFITNDNVAIGTLHKLIESGIRVPEQVSVIGYDDIKLAKLCKVALTTVSQNAFRLGEAAAEKLLDIISQKDVPTGTVYAPSMIVRESSR</sequence>
<dbReference type="InterPro" id="IPR028082">
    <property type="entry name" value="Peripla_BP_I"/>
</dbReference>
<dbReference type="GO" id="GO:0000976">
    <property type="term" value="F:transcription cis-regulatory region binding"/>
    <property type="evidence" value="ECO:0007669"/>
    <property type="project" value="TreeGrafter"/>
</dbReference>
<dbReference type="EMBL" id="AVQI01000020">
    <property type="protein sequence ID" value="ERK04563.1"/>
    <property type="molecule type" value="Genomic_DNA"/>
</dbReference>
<keyword evidence="3" id="KW-0804">Transcription</keyword>
<dbReference type="GO" id="GO:0003700">
    <property type="term" value="F:DNA-binding transcription factor activity"/>
    <property type="evidence" value="ECO:0007669"/>
    <property type="project" value="TreeGrafter"/>
</dbReference>
<feature type="domain" description="HTH lacI-type" evidence="4">
    <location>
        <begin position="31"/>
        <end position="85"/>
    </location>
</feature>
<dbReference type="SUPFAM" id="SSF47413">
    <property type="entry name" value="lambda repressor-like DNA-binding domains"/>
    <property type="match status" value="1"/>
</dbReference>
<dbReference type="PANTHER" id="PTHR30146">
    <property type="entry name" value="LACI-RELATED TRANSCRIPTIONAL REPRESSOR"/>
    <property type="match status" value="1"/>
</dbReference>
<comment type="caution">
    <text evidence="5">The sequence shown here is derived from an EMBL/GenBank/DDBJ whole genome shotgun (WGS) entry which is preliminary data.</text>
</comment>
<dbReference type="Proteomes" id="UP000016646">
    <property type="component" value="Unassembled WGS sequence"/>
</dbReference>
<dbReference type="eggNOG" id="COG1609">
    <property type="taxonomic scope" value="Bacteria"/>
</dbReference>
<dbReference type="InterPro" id="IPR010982">
    <property type="entry name" value="Lambda_DNA-bd_dom_sf"/>
</dbReference>
<name>U2LJG7_TRESO</name>
<dbReference type="Pfam" id="PF13377">
    <property type="entry name" value="Peripla_BP_3"/>
    <property type="match status" value="1"/>
</dbReference>
<dbReference type="OrthoDB" id="9815017at2"/>
<dbReference type="InterPro" id="IPR000843">
    <property type="entry name" value="HTH_LacI"/>
</dbReference>
<dbReference type="PROSITE" id="PS50932">
    <property type="entry name" value="HTH_LACI_2"/>
    <property type="match status" value="1"/>
</dbReference>
<keyword evidence="2" id="KW-0238">DNA-binding</keyword>
<dbReference type="PROSITE" id="PS00356">
    <property type="entry name" value="HTH_LACI_1"/>
    <property type="match status" value="1"/>
</dbReference>
<evidence type="ECO:0000259" key="4">
    <source>
        <dbReference type="PROSITE" id="PS50932"/>
    </source>
</evidence>
<evidence type="ECO:0000256" key="3">
    <source>
        <dbReference type="ARBA" id="ARBA00023163"/>
    </source>
</evidence>
<proteinExistence type="predicted"/>
<gene>
    <name evidence="6" type="ORF">HMPREF0860_0799</name>
    <name evidence="5" type="ORF">HMPREF1325_2156</name>
</gene>
<dbReference type="STRING" id="1125725.HMPREF1325_2156"/>
<organism evidence="5 7">
    <name type="scientific">Treponema socranskii subsp. socranskii VPI DR56BR1116 = ATCC 35536</name>
    <dbReference type="NCBI Taxonomy" id="1125725"/>
    <lineage>
        <taxon>Bacteria</taxon>
        <taxon>Pseudomonadati</taxon>
        <taxon>Spirochaetota</taxon>
        <taxon>Spirochaetia</taxon>
        <taxon>Spirochaetales</taxon>
        <taxon>Treponemataceae</taxon>
        <taxon>Treponema</taxon>
    </lineage>
</organism>
<keyword evidence="8" id="KW-1185">Reference proteome</keyword>
<evidence type="ECO:0000256" key="2">
    <source>
        <dbReference type="ARBA" id="ARBA00023125"/>
    </source>
</evidence>
<dbReference type="SUPFAM" id="SSF53822">
    <property type="entry name" value="Periplasmic binding protein-like I"/>
    <property type="match status" value="1"/>
</dbReference>
<keyword evidence="1" id="KW-0805">Transcription regulation</keyword>
<accession>U2LJG7</accession>
<dbReference type="CDD" id="cd06267">
    <property type="entry name" value="PBP1_LacI_sugar_binding-like"/>
    <property type="match status" value="1"/>
</dbReference>
<protein>
    <submittedName>
        <fullName evidence="5">Periplasmic-binding protein-like domain protein</fullName>
    </submittedName>
    <submittedName>
        <fullName evidence="6">Small molecule-binding regulator domain protein</fullName>
    </submittedName>
</protein>
<dbReference type="Pfam" id="PF00356">
    <property type="entry name" value="LacI"/>
    <property type="match status" value="1"/>
</dbReference>
<dbReference type="PANTHER" id="PTHR30146:SF154">
    <property type="entry name" value="TRANSCRIPTION REGULATOR, MEMBER OF GALR FAMILY"/>
    <property type="match status" value="1"/>
</dbReference>
<dbReference type="PATRIC" id="fig|1125725.3.peg.600"/>
<dbReference type="Proteomes" id="UP000016412">
    <property type="component" value="Unassembled WGS sequence"/>
</dbReference>
<evidence type="ECO:0000313" key="8">
    <source>
        <dbReference type="Proteomes" id="UP000016646"/>
    </source>
</evidence>
<reference evidence="7 8" key="1">
    <citation type="submission" date="2013-08" db="EMBL/GenBank/DDBJ databases">
        <authorList>
            <person name="Durkin A.S."/>
            <person name="Haft D.R."/>
            <person name="McCorrison J."/>
            <person name="Torralba M."/>
            <person name="Gillis M."/>
            <person name="Haft D.H."/>
            <person name="Methe B."/>
            <person name="Sutton G."/>
            <person name="Nelson K.E."/>
        </authorList>
    </citation>
    <scope>NUCLEOTIDE SEQUENCE [LARGE SCALE GENOMIC DNA]</scope>
    <source>
        <strain evidence="6 8">ATCC 35536</strain>
        <strain evidence="5 7">VPI DR56BR1116</strain>
    </source>
</reference>
<dbReference type="InterPro" id="IPR046335">
    <property type="entry name" value="LacI/GalR-like_sensor"/>
</dbReference>